<evidence type="ECO:0000256" key="3">
    <source>
        <dbReference type="ARBA" id="ARBA00023125"/>
    </source>
</evidence>
<evidence type="ECO:0000313" key="7">
    <source>
        <dbReference type="Proteomes" id="UP000548867"/>
    </source>
</evidence>
<dbReference type="Proteomes" id="UP000548867">
    <property type="component" value="Unassembled WGS sequence"/>
</dbReference>
<dbReference type="AlphaFoldDB" id="A0A7W6CNB6"/>
<keyword evidence="7" id="KW-1185">Reference proteome</keyword>
<evidence type="ECO:0000256" key="4">
    <source>
        <dbReference type="ARBA" id="ARBA00023163"/>
    </source>
</evidence>
<dbReference type="InterPro" id="IPR000847">
    <property type="entry name" value="LysR_HTH_N"/>
</dbReference>
<comment type="caution">
    <text evidence="6">The sequence shown here is derived from an EMBL/GenBank/DDBJ whole genome shotgun (WGS) entry which is preliminary data.</text>
</comment>
<dbReference type="PANTHER" id="PTHR30118">
    <property type="entry name" value="HTH-TYPE TRANSCRIPTIONAL REGULATOR LEUO-RELATED"/>
    <property type="match status" value="1"/>
</dbReference>
<dbReference type="Pfam" id="PF00126">
    <property type="entry name" value="HTH_1"/>
    <property type="match status" value="1"/>
</dbReference>
<dbReference type="Pfam" id="PF03466">
    <property type="entry name" value="LysR_substrate"/>
    <property type="match status" value="1"/>
</dbReference>
<feature type="domain" description="HTH lysR-type" evidence="5">
    <location>
        <begin position="6"/>
        <end position="63"/>
    </location>
</feature>
<keyword evidence="2" id="KW-0805">Transcription regulation</keyword>
<dbReference type="PROSITE" id="PS50931">
    <property type="entry name" value="HTH_LYSR"/>
    <property type="match status" value="1"/>
</dbReference>
<dbReference type="InterPro" id="IPR050389">
    <property type="entry name" value="LysR-type_TF"/>
</dbReference>
<protein>
    <submittedName>
        <fullName evidence="6">DNA-binding transcriptional LysR family regulator</fullName>
    </submittedName>
</protein>
<dbReference type="EMBL" id="JACIDX010000012">
    <property type="protein sequence ID" value="MBB3956121.1"/>
    <property type="molecule type" value="Genomic_DNA"/>
</dbReference>
<sequence length="310" mass="34483">MRLDQFDLNLLIAFDVLIRERNVTRAANSLHMTQSAMSAALKRLRDSFGDDILVQHGKKMIPTAHAIALAPEISATIQSLRNLIASATTFDPAVSARRFRIAASDYITTVLVTPLLTTLQQAAPLIEFELLLPGPHSGRAMDDGELDLLLTPQQFLAKDHPADFLFSERHVVVGCANNPVFQRPLTIEAFEKCGHVAVEIEGNPVFIEAAIKAAGDRRRIEVVASSFLQVPWMLRGTNRLALIHERLAMLLERPFSLAIADCPINLPAMNEMMQYHSARTGDQGLLWLRERLREAATQSIPRRHTLATMV</sequence>
<gene>
    <name evidence="6" type="ORF">GGR38_003079</name>
</gene>
<dbReference type="GO" id="GO:0003677">
    <property type="term" value="F:DNA binding"/>
    <property type="evidence" value="ECO:0007669"/>
    <property type="project" value="UniProtKB-KW"/>
</dbReference>
<keyword evidence="4" id="KW-0804">Transcription</keyword>
<evidence type="ECO:0000313" key="6">
    <source>
        <dbReference type="EMBL" id="MBB3956121.1"/>
    </source>
</evidence>
<dbReference type="PRINTS" id="PR00039">
    <property type="entry name" value="HTHLYSR"/>
</dbReference>
<organism evidence="6 7">
    <name type="scientific">Novosphingobium sediminicola</name>
    <dbReference type="NCBI Taxonomy" id="563162"/>
    <lineage>
        <taxon>Bacteria</taxon>
        <taxon>Pseudomonadati</taxon>
        <taxon>Pseudomonadota</taxon>
        <taxon>Alphaproteobacteria</taxon>
        <taxon>Sphingomonadales</taxon>
        <taxon>Sphingomonadaceae</taxon>
        <taxon>Novosphingobium</taxon>
    </lineage>
</organism>
<dbReference type="SUPFAM" id="SSF46785">
    <property type="entry name" value="Winged helix' DNA-binding domain"/>
    <property type="match status" value="1"/>
</dbReference>
<reference evidence="6 7" key="1">
    <citation type="submission" date="2020-08" db="EMBL/GenBank/DDBJ databases">
        <title>Genomic Encyclopedia of Type Strains, Phase IV (KMG-IV): sequencing the most valuable type-strain genomes for metagenomic binning, comparative biology and taxonomic classification.</title>
        <authorList>
            <person name="Goeker M."/>
        </authorList>
    </citation>
    <scope>NUCLEOTIDE SEQUENCE [LARGE SCALE GENOMIC DNA]</scope>
    <source>
        <strain evidence="6 7">DSM 27057</strain>
    </source>
</reference>
<dbReference type="Gene3D" id="1.10.10.10">
    <property type="entry name" value="Winged helix-like DNA-binding domain superfamily/Winged helix DNA-binding domain"/>
    <property type="match status" value="1"/>
</dbReference>
<dbReference type="InterPro" id="IPR036390">
    <property type="entry name" value="WH_DNA-bd_sf"/>
</dbReference>
<evidence type="ECO:0000256" key="2">
    <source>
        <dbReference type="ARBA" id="ARBA00023015"/>
    </source>
</evidence>
<accession>A0A7W6CNB6</accession>
<dbReference type="InterPro" id="IPR005119">
    <property type="entry name" value="LysR_subst-bd"/>
</dbReference>
<name>A0A7W6CNB6_9SPHN</name>
<evidence type="ECO:0000256" key="1">
    <source>
        <dbReference type="ARBA" id="ARBA00009437"/>
    </source>
</evidence>
<dbReference type="PANTHER" id="PTHR30118:SF6">
    <property type="entry name" value="HTH-TYPE TRANSCRIPTIONAL REGULATOR LEUO"/>
    <property type="match status" value="1"/>
</dbReference>
<dbReference type="GO" id="GO:0003700">
    <property type="term" value="F:DNA-binding transcription factor activity"/>
    <property type="evidence" value="ECO:0007669"/>
    <property type="project" value="InterPro"/>
</dbReference>
<proteinExistence type="inferred from homology"/>
<dbReference type="SUPFAM" id="SSF53850">
    <property type="entry name" value="Periplasmic binding protein-like II"/>
    <property type="match status" value="1"/>
</dbReference>
<dbReference type="InterPro" id="IPR036388">
    <property type="entry name" value="WH-like_DNA-bd_sf"/>
</dbReference>
<keyword evidence="3 6" id="KW-0238">DNA-binding</keyword>
<comment type="similarity">
    <text evidence="1">Belongs to the LysR transcriptional regulatory family.</text>
</comment>
<dbReference type="Gene3D" id="3.40.190.10">
    <property type="entry name" value="Periplasmic binding protein-like II"/>
    <property type="match status" value="2"/>
</dbReference>
<dbReference type="RefSeq" id="WP_183627051.1">
    <property type="nucleotide sequence ID" value="NZ_JACIDX010000012.1"/>
</dbReference>
<evidence type="ECO:0000259" key="5">
    <source>
        <dbReference type="PROSITE" id="PS50931"/>
    </source>
</evidence>